<evidence type="ECO:0000256" key="3">
    <source>
        <dbReference type="ARBA" id="ARBA00023163"/>
    </source>
</evidence>
<dbReference type="InterPro" id="IPR036390">
    <property type="entry name" value="WH_DNA-bd_sf"/>
</dbReference>
<keyword evidence="2" id="KW-0238">DNA-binding</keyword>
<dbReference type="SMART" id="SM00347">
    <property type="entry name" value="HTH_MARR"/>
    <property type="match status" value="1"/>
</dbReference>
<dbReference type="RefSeq" id="WP_198577817.1">
    <property type="nucleotide sequence ID" value="NZ_JADWOX010000016.1"/>
</dbReference>
<evidence type="ECO:0000256" key="1">
    <source>
        <dbReference type="ARBA" id="ARBA00023015"/>
    </source>
</evidence>
<dbReference type="Gene3D" id="1.10.10.10">
    <property type="entry name" value="Winged helix-like DNA-binding domain superfamily/Winged helix DNA-binding domain"/>
    <property type="match status" value="1"/>
</dbReference>
<dbReference type="InterPro" id="IPR023187">
    <property type="entry name" value="Tscrpt_reg_MarR-type_CS"/>
</dbReference>
<evidence type="ECO:0000313" key="6">
    <source>
        <dbReference type="Proteomes" id="UP000639859"/>
    </source>
</evidence>
<name>A0ABS0T2N3_9CAUL</name>
<dbReference type="PROSITE" id="PS50995">
    <property type="entry name" value="HTH_MARR_2"/>
    <property type="match status" value="1"/>
</dbReference>
<organism evidence="5 6">
    <name type="scientific">Caulobacter hibisci</name>
    <dbReference type="NCBI Taxonomy" id="2035993"/>
    <lineage>
        <taxon>Bacteria</taxon>
        <taxon>Pseudomonadati</taxon>
        <taxon>Pseudomonadota</taxon>
        <taxon>Alphaproteobacteria</taxon>
        <taxon>Caulobacterales</taxon>
        <taxon>Caulobacteraceae</taxon>
        <taxon>Caulobacter</taxon>
    </lineage>
</organism>
<dbReference type="Proteomes" id="UP000639859">
    <property type="component" value="Unassembled WGS sequence"/>
</dbReference>
<comment type="caution">
    <text evidence="5">The sequence shown here is derived from an EMBL/GenBank/DDBJ whole genome shotgun (WGS) entry which is preliminary data.</text>
</comment>
<dbReference type="InterPro" id="IPR039422">
    <property type="entry name" value="MarR/SlyA-like"/>
</dbReference>
<dbReference type="InterPro" id="IPR000835">
    <property type="entry name" value="HTH_MarR-typ"/>
</dbReference>
<keyword evidence="1" id="KW-0805">Transcription regulation</keyword>
<gene>
    <name evidence="5" type="ORF">I4Q42_19800</name>
</gene>
<accession>A0ABS0T2N3</accession>
<dbReference type="Pfam" id="PF01047">
    <property type="entry name" value="MarR"/>
    <property type="match status" value="1"/>
</dbReference>
<dbReference type="PANTHER" id="PTHR33164">
    <property type="entry name" value="TRANSCRIPTIONAL REGULATOR, MARR FAMILY"/>
    <property type="match status" value="1"/>
</dbReference>
<dbReference type="InterPro" id="IPR036388">
    <property type="entry name" value="WH-like_DNA-bd_sf"/>
</dbReference>
<sequence>MSTNNVHNAHISQSLPSLHRSLIDLMGAMNEPERDAAMLQAAGLTLERALFPLLVSVERLGPIGVVELAGRVGRDHTTVSRQVARLEALGLVTRQAGAADRRVREAVITPEGKIATDAVDAARERMAQVLFKDWSGEDFDHLVRLLRKLADGINADPAVLIGGEAP</sequence>
<keyword evidence="6" id="KW-1185">Reference proteome</keyword>
<dbReference type="SUPFAM" id="SSF46785">
    <property type="entry name" value="Winged helix' DNA-binding domain"/>
    <property type="match status" value="1"/>
</dbReference>
<evidence type="ECO:0000313" key="5">
    <source>
        <dbReference type="EMBL" id="MBI1685919.1"/>
    </source>
</evidence>
<proteinExistence type="predicted"/>
<feature type="domain" description="HTH marR-type" evidence="4">
    <location>
        <begin position="15"/>
        <end position="151"/>
    </location>
</feature>
<evidence type="ECO:0000256" key="2">
    <source>
        <dbReference type="ARBA" id="ARBA00023125"/>
    </source>
</evidence>
<evidence type="ECO:0000259" key="4">
    <source>
        <dbReference type="PROSITE" id="PS50995"/>
    </source>
</evidence>
<protein>
    <submittedName>
        <fullName evidence="5">MarR family transcriptional regulator</fullName>
    </submittedName>
</protein>
<keyword evidence="3" id="KW-0804">Transcription</keyword>
<dbReference type="EMBL" id="JADWOX010000016">
    <property type="protein sequence ID" value="MBI1685919.1"/>
    <property type="molecule type" value="Genomic_DNA"/>
</dbReference>
<dbReference type="PRINTS" id="PR00598">
    <property type="entry name" value="HTHMARR"/>
</dbReference>
<dbReference type="PANTHER" id="PTHR33164:SF57">
    <property type="entry name" value="MARR-FAMILY TRANSCRIPTIONAL REGULATOR"/>
    <property type="match status" value="1"/>
</dbReference>
<dbReference type="PROSITE" id="PS01117">
    <property type="entry name" value="HTH_MARR_1"/>
    <property type="match status" value="1"/>
</dbReference>
<reference evidence="5 6" key="1">
    <citation type="submission" date="2020-11" db="EMBL/GenBank/DDBJ databases">
        <title>genome sequence of strain KACC 18849.</title>
        <authorList>
            <person name="Gao J."/>
            <person name="Zhang X."/>
        </authorList>
    </citation>
    <scope>NUCLEOTIDE SEQUENCE [LARGE SCALE GENOMIC DNA]</scope>
    <source>
        <strain evidence="5 6">KACC 18849</strain>
    </source>
</reference>